<comment type="caution">
    <text evidence="1">The sequence shown here is derived from an EMBL/GenBank/DDBJ whole genome shotgun (WGS) entry which is preliminary data.</text>
</comment>
<organism evidence="1 2">
    <name type="scientific">Popillia japonica</name>
    <name type="common">Japanese beetle</name>
    <dbReference type="NCBI Taxonomy" id="7064"/>
    <lineage>
        <taxon>Eukaryota</taxon>
        <taxon>Metazoa</taxon>
        <taxon>Ecdysozoa</taxon>
        <taxon>Arthropoda</taxon>
        <taxon>Hexapoda</taxon>
        <taxon>Insecta</taxon>
        <taxon>Pterygota</taxon>
        <taxon>Neoptera</taxon>
        <taxon>Endopterygota</taxon>
        <taxon>Coleoptera</taxon>
        <taxon>Polyphaga</taxon>
        <taxon>Scarabaeiformia</taxon>
        <taxon>Scarabaeidae</taxon>
        <taxon>Rutelinae</taxon>
        <taxon>Popillia</taxon>
    </lineage>
</organism>
<sequence length="92" mass="10369">MKQRQIGNGSRRQYCTSGVRGFSNKLYGCAVNEAWTDDVKTLRGVGRLVINKPEPAEQWTVDKLSYFPSDSISKKSVAKPKTIFRFPEALTN</sequence>
<protein>
    <submittedName>
        <fullName evidence="1">Uncharacterized protein</fullName>
    </submittedName>
</protein>
<keyword evidence="2" id="KW-1185">Reference proteome</keyword>
<dbReference type="AlphaFoldDB" id="A0AAW1L642"/>
<dbReference type="EMBL" id="JASPKY010000161">
    <property type="protein sequence ID" value="KAK9729298.1"/>
    <property type="molecule type" value="Genomic_DNA"/>
</dbReference>
<evidence type="ECO:0000313" key="2">
    <source>
        <dbReference type="Proteomes" id="UP001458880"/>
    </source>
</evidence>
<name>A0AAW1L642_POPJA</name>
<dbReference type="Proteomes" id="UP001458880">
    <property type="component" value="Unassembled WGS sequence"/>
</dbReference>
<gene>
    <name evidence="1" type="ORF">QE152_g15970</name>
</gene>
<evidence type="ECO:0000313" key="1">
    <source>
        <dbReference type="EMBL" id="KAK9729298.1"/>
    </source>
</evidence>
<accession>A0AAW1L642</accession>
<proteinExistence type="predicted"/>
<reference evidence="1 2" key="1">
    <citation type="journal article" date="2024" name="BMC Genomics">
        <title>De novo assembly and annotation of Popillia japonica's genome with initial clues to its potential as an invasive pest.</title>
        <authorList>
            <person name="Cucini C."/>
            <person name="Boschi S."/>
            <person name="Funari R."/>
            <person name="Cardaioli E."/>
            <person name="Iannotti N."/>
            <person name="Marturano G."/>
            <person name="Paoli F."/>
            <person name="Bruttini M."/>
            <person name="Carapelli A."/>
            <person name="Frati F."/>
            <person name="Nardi F."/>
        </authorList>
    </citation>
    <scope>NUCLEOTIDE SEQUENCE [LARGE SCALE GENOMIC DNA]</scope>
    <source>
        <strain evidence="1">DMR45628</strain>
    </source>
</reference>